<evidence type="ECO:0000256" key="5">
    <source>
        <dbReference type="ARBA" id="ARBA00023288"/>
    </source>
</evidence>
<keyword evidence="4" id="KW-0564">Palmitate</keyword>
<keyword evidence="5" id="KW-0449">Lipoprotein</keyword>
<dbReference type="PANTHER" id="PTHR43649:SF33">
    <property type="entry name" value="POLYGALACTURONAN_RHAMNOGALACTURONAN-BINDING PROTEIN YTCQ"/>
    <property type="match status" value="1"/>
</dbReference>
<dbReference type="PANTHER" id="PTHR43649">
    <property type="entry name" value="ARABINOSE-BINDING PROTEIN-RELATED"/>
    <property type="match status" value="1"/>
</dbReference>
<sequence>MRKKLVSSLLVTALALTTLTGCGTKTATDYQKIMASAVSGEITVSCYDSTTYKSYLEQGAKLFEEKYPGTKVNVESVGAMPQVKTQQDGGKTLAVVTAGGNDQQAKDDYVSRVNTEIMSGGGADILALDVLPYYKYADNGQLEDLNNFIQNDPGYNKAAYTENIIAATAYKGGQYIFPMDYTFNYFAYDSSLMADFPAQDKLTYQDVIKAAKDASASTGNKIFGQSAYSVQKGTSFFEKAYALDYTTFVDISNKKVDFTGGEFAELLETVKNYADSGSINPANVIAAETSRETSLDKFAADNAEKYYAKFNSSLNLVNQFTRNLGTKTNVIRQAGSGGSSEHDEIAGLVANDQGEVDFSYTQGYGINSNSKNKRTAWEFIKFLASEEMQSSGLGSPNSIPINNQAKEKTASMLITGEVIQNRAAAMGVSDGPAGNGQEAAKELTPEQQQALANYLATLDRLTKLLNNYDLHDEKIDNMVTTEVKNFFTGEKTAAEVAKALQSKVELYLNE</sequence>
<dbReference type="InterPro" id="IPR006059">
    <property type="entry name" value="SBP"/>
</dbReference>
<evidence type="ECO:0000256" key="2">
    <source>
        <dbReference type="ARBA" id="ARBA00022729"/>
    </source>
</evidence>
<dbReference type="Pfam" id="PF01547">
    <property type="entry name" value="SBP_bac_1"/>
    <property type="match status" value="1"/>
</dbReference>
<name>H5XU41_9FIRM</name>
<evidence type="ECO:0000256" key="6">
    <source>
        <dbReference type="SAM" id="SignalP"/>
    </source>
</evidence>
<keyword evidence="7" id="KW-0762">Sugar transport</keyword>
<evidence type="ECO:0000313" key="7">
    <source>
        <dbReference type="EMBL" id="EHQ89137.1"/>
    </source>
</evidence>
<keyword evidence="3" id="KW-0472">Membrane</keyword>
<evidence type="ECO:0000256" key="3">
    <source>
        <dbReference type="ARBA" id="ARBA00023136"/>
    </source>
</evidence>
<dbReference type="OrthoDB" id="383937at2"/>
<dbReference type="eggNOG" id="COG1653">
    <property type="taxonomic scope" value="Bacteria"/>
</dbReference>
<dbReference type="RefSeq" id="WP_007782476.1">
    <property type="nucleotide sequence ID" value="NZ_CM001441.1"/>
</dbReference>
<dbReference type="SUPFAM" id="SSF53850">
    <property type="entry name" value="Periplasmic binding protein-like II"/>
    <property type="match status" value="1"/>
</dbReference>
<keyword evidence="2 6" id="KW-0732">Signal</keyword>
<dbReference type="Gene3D" id="3.40.190.10">
    <property type="entry name" value="Periplasmic binding protein-like II"/>
    <property type="match status" value="1"/>
</dbReference>
<dbReference type="STRING" id="768710.DesyoDRAFT_2037"/>
<protein>
    <submittedName>
        <fullName evidence="7">ABC-type sugar transport system, periplasmic component</fullName>
    </submittedName>
</protein>
<reference evidence="7 8" key="1">
    <citation type="submission" date="2011-11" db="EMBL/GenBank/DDBJ databases">
        <title>The Noncontiguous Finished genome of Desulfosporosinus youngiae DSM 17734.</title>
        <authorList>
            <consortium name="US DOE Joint Genome Institute (JGI-PGF)"/>
            <person name="Lucas S."/>
            <person name="Han J."/>
            <person name="Lapidus A."/>
            <person name="Cheng J.-F."/>
            <person name="Goodwin L."/>
            <person name="Pitluck S."/>
            <person name="Peters L."/>
            <person name="Ovchinnikova G."/>
            <person name="Lu M."/>
            <person name="Land M.L."/>
            <person name="Hauser L."/>
            <person name="Pester M."/>
            <person name="Spring S."/>
            <person name="Ollivier B."/>
            <person name="Rattei T."/>
            <person name="Klenk H.-P."/>
            <person name="Wagner M."/>
            <person name="Loy A."/>
            <person name="Woyke T.J."/>
        </authorList>
    </citation>
    <scope>NUCLEOTIDE SEQUENCE [LARGE SCALE GENOMIC DNA]</scope>
    <source>
        <strain evidence="7 8">DSM 17734</strain>
    </source>
</reference>
<feature type="signal peptide" evidence="6">
    <location>
        <begin position="1"/>
        <end position="27"/>
    </location>
</feature>
<evidence type="ECO:0000256" key="4">
    <source>
        <dbReference type="ARBA" id="ARBA00023139"/>
    </source>
</evidence>
<organism evidence="7 8">
    <name type="scientific">Desulfosporosinus youngiae DSM 17734</name>
    <dbReference type="NCBI Taxonomy" id="768710"/>
    <lineage>
        <taxon>Bacteria</taxon>
        <taxon>Bacillati</taxon>
        <taxon>Bacillota</taxon>
        <taxon>Clostridia</taxon>
        <taxon>Eubacteriales</taxon>
        <taxon>Desulfitobacteriaceae</taxon>
        <taxon>Desulfosporosinus</taxon>
    </lineage>
</organism>
<dbReference type="Proteomes" id="UP000005104">
    <property type="component" value="Chromosome"/>
</dbReference>
<dbReference type="EMBL" id="CM001441">
    <property type="protein sequence ID" value="EHQ89137.1"/>
    <property type="molecule type" value="Genomic_DNA"/>
</dbReference>
<evidence type="ECO:0000313" key="8">
    <source>
        <dbReference type="Proteomes" id="UP000005104"/>
    </source>
</evidence>
<dbReference type="AlphaFoldDB" id="H5XU41"/>
<proteinExistence type="predicted"/>
<evidence type="ECO:0000256" key="1">
    <source>
        <dbReference type="ARBA" id="ARBA00022475"/>
    </source>
</evidence>
<dbReference type="HOGENOM" id="CLU_567235_0_0_9"/>
<gene>
    <name evidence="7" type="ORF">DesyoDRAFT_2037</name>
</gene>
<dbReference type="InterPro" id="IPR050490">
    <property type="entry name" value="Bact_solute-bd_prot1"/>
</dbReference>
<keyword evidence="8" id="KW-1185">Reference proteome</keyword>
<keyword evidence="1" id="KW-1003">Cell membrane</keyword>
<keyword evidence="7" id="KW-0813">Transport</keyword>
<dbReference type="PROSITE" id="PS51257">
    <property type="entry name" value="PROKAR_LIPOPROTEIN"/>
    <property type="match status" value="1"/>
</dbReference>
<accession>H5XU41</accession>
<feature type="chain" id="PRO_5003602270" evidence="6">
    <location>
        <begin position="28"/>
        <end position="510"/>
    </location>
</feature>